<dbReference type="AlphaFoldDB" id="A0AAV5SSJ7"/>
<feature type="domain" description="DUF7622" evidence="2">
    <location>
        <begin position="192"/>
        <end position="258"/>
    </location>
</feature>
<gene>
    <name evidence="3" type="ORF">PENTCL1PPCAC_8527</name>
</gene>
<keyword evidence="1" id="KW-0732">Signal</keyword>
<evidence type="ECO:0000259" key="2">
    <source>
        <dbReference type="Pfam" id="PF24602"/>
    </source>
</evidence>
<reference evidence="3" key="1">
    <citation type="submission" date="2023-10" db="EMBL/GenBank/DDBJ databases">
        <title>Genome assembly of Pristionchus species.</title>
        <authorList>
            <person name="Yoshida K."/>
            <person name="Sommer R.J."/>
        </authorList>
    </citation>
    <scope>NUCLEOTIDE SEQUENCE</scope>
    <source>
        <strain evidence="3">RS0144</strain>
    </source>
</reference>
<dbReference type="EMBL" id="BTSX01000002">
    <property type="protein sequence ID" value="GMS86352.1"/>
    <property type="molecule type" value="Genomic_DNA"/>
</dbReference>
<sequence>RMRTLSLVLTVLFVPESGAIECFEYDNLDDTRGGQCCGDFCYTTRYNSTNRAGEAITLISKTGCLRGEIYERMINKCWDDRLISYCICNGDYCNGNHANFPGWNNNTLKCDEDERCVACEQDSYVTGFEERGCRQQASKSIEWLMQPQSCVRFERSTTENYVECLCDTGNNCDKKLISEQKLKSNAVTCMMQGDDTCKGDFCYITKLGENKPGWETIEDYRGCITNNETLFPRLYQAGYFTFIGDEFVVCKTDKCNANWEKAKDSVPENEPFCPMTITTEDPSGILDREFQYKWMNMFDIIGDAFNDIIIRFTGF</sequence>
<accession>A0AAV5SSJ7</accession>
<feature type="non-terminal residue" evidence="3">
    <location>
        <position position="1"/>
    </location>
</feature>
<feature type="non-terminal residue" evidence="3">
    <location>
        <position position="315"/>
    </location>
</feature>
<evidence type="ECO:0000313" key="3">
    <source>
        <dbReference type="EMBL" id="GMS86352.1"/>
    </source>
</evidence>
<name>A0AAV5SSJ7_9BILA</name>
<comment type="caution">
    <text evidence="3">The sequence shown here is derived from an EMBL/GenBank/DDBJ whole genome shotgun (WGS) entry which is preliminary data.</text>
</comment>
<dbReference type="InterPro" id="IPR056039">
    <property type="entry name" value="DUF7622"/>
</dbReference>
<evidence type="ECO:0000313" key="4">
    <source>
        <dbReference type="Proteomes" id="UP001432027"/>
    </source>
</evidence>
<keyword evidence="4" id="KW-1185">Reference proteome</keyword>
<evidence type="ECO:0000256" key="1">
    <source>
        <dbReference type="SAM" id="SignalP"/>
    </source>
</evidence>
<proteinExistence type="predicted"/>
<dbReference type="PANTHER" id="PTHR37433:SF5">
    <property type="entry name" value="DUF753 DOMAIN-CONTAINING PROTEIN-RELATED"/>
    <property type="match status" value="1"/>
</dbReference>
<feature type="chain" id="PRO_5043630095" description="DUF7622 domain-containing protein" evidence="1">
    <location>
        <begin position="20"/>
        <end position="315"/>
    </location>
</feature>
<dbReference type="Pfam" id="PF24602">
    <property type="entry name" value="DUF7622"/>
    <property type="match status" value="1"/>
</dbReference>
<dbReference type="PANTHER" id="PTHR37433">
    <property type="entry name" value="PROTEIN CBG25136-RELATED"/>
    <property type="match status" value="1"/>
</dbReference>
<organism evidence="3 4">
    <name type="scientific">Pristionchus entomophagus</name>
    <dbReference type="NCBI Taxonomy" id="358040"/>
    <lineage>
        <taxon>Eukaryota</taxon>
        <taxon>Metazoa</taxon>
        <taxon>Ecdysozoa</taxon>
        <taxon>Nematoda</taxon>
        <taxon>Chromadorea</taxon>
        <taxon>Rhabditida</taxon>
        <taxon>Rhabditina</taxon>
        <taxon>Diplogasteromorpha</taxon>
        <taxon>Diplogasteroidea</taxon>
        <taxon>Neodiplogasteridae</taxon>
        <taxon>Pristionchus</taxon>
    </lineage>
</organism>
<dbReference type="Proteomes" id="UP001432027">
    <property type="component" value="Unassembled WGS sequence"/>
</dbReference>
<protein>
    <recommendedName>
        <fullName evidence="2">DUF7622 domain-containing protein</fullName>
    </recommendedName>
</protein>
<feature type="signal peptide" evidence="1">
    <location>
        <begin position="1"/>
        <end position="19"/>
    </location>
</feature>